<dbReference type="GO" id="GO:0000166">
    <property type="term" value="F:nucleotide binding"/>
    <property type="evidence" value="ECO:0007669"/>
    <property type="project" value="UniProtKB-KW"/>
</dbReference>
<protein>
    <recommendedName>
        <fullName evidence="10">dITP/XTP pyrophosphatase</fullName>
        <ecNumber evidence="10">3.6.1.66</ecNumber>
    </recommendedName>
    <alternativeName>
        <fullName evidence="10">Non-canonical purine NTP pyrophosphatase</fullName>
    </alternativeName>
    <alternativeName>
        <fullName evidence="10">Non-standard purine NTP pyrophosphatase</fullName>
    </alternativeName>
    <alternativeName>
        <fullName evidence="10">Nucleoside-triphosphate diphosphatase</fullName>
    </alternativeName>
    <alternativeName>
        <fullName evidence="10">Nucleoside-triphosphate pyrophosphatase</fullName>
        <shortName evidence="10">NTPase</shortName>
    </alternativeName>
</protein>
<proteinExistence type="inferred from homology"/>
<gene>
    <name evidence="12" type="primary">rdgB</name>
    <name evidence="12" type="ORF">D1223_16900</name>
</gene>
<accession>A0A399R7A1</accession>
<dbReference type="GO" id="GO:0009117">
    <property type="term" value="P:nucleotide metabolic process"/>
    <property type="evidence" value="ECO:0007669"/>
    <property type="project" value="UniProtKB-KW"/>
</dbReference>
<dbReference type="GO" id="GO:0046872">
    <property type="term" value="F:metal ion binding"/>
    <property type="evidence" value="ECO:0007669"/>
    <property type="project" value="UniProtKB-KW"/>
</dbReference>
<dbReference type="InterPro" id="IPR029001">
    <property type="entry name" value="ITPase-like_fam"/>
</dbReference>
<comment type="catalytic activity">
    <reaction evidence="9 10">
        <text>XTP + H2O = XMP + diphosphate + H(+)</text>
        <dbReference type="Rhea" id="RHEA:28610"/>
        <dbReference type="ChEBI" id="CHEBI:15377"/>
        <dbReference type="ChEBI" id="CHEBI:15378"/>
        <dbReference type="ChEBI" id="CHEBI:33019"/>
        <dbReference type="ChEBI" id="CHEBI:57464"/>
        <dbReference type="ChEBI" id="CHEBI:61314"/>
        <dbReference type="EC" id="3.6.1.66"/>
    </reaction>
</comment>
<evidence type="ECO:0000313" key="13">
    <source>
        <dbReference type="Proteomes" id="UP000266385"/>
    </source>
</evidence>
<dbReference type="InterPro" id="IPR020922">
    <property type="entry name" value="dITP/XTP_pyrophosphatase"/>
</dbReference>
<dbReference type="Pfam" id="PF01725">
    <property type="entry name" value="Ham1p_like"/>
    <property type="match status" value="1"/>
</dbReference>
<dbReference type="FunFam" id="3.90.950.10:FF:000001">
    <property type="entry name" value="dITP/XTP pyrophosphatase"/>
    <property type="match status" value="1"/>
</dbReference>
<evidence type="ECO:0000313" key="12">
    <source>
        <dbReference type="EMBL" id="RIJ26633.1"/>
    </source>
</evidence>
<dbReference type="OrthoDB" id="9807456at2"/>
<comment type="caution">
    <text evidence="12">The sequence shown here is derived from an EMBL/GenBank/DDBJ whole genome shotgun (WGS) entry which is preliminary data.</text>
</comment>
<dbReference type="GO" id="GO:0005829">
    <property type="term" value="C:cytosol"/>
    <property type="evidence" value="ECO:0007669"/>
    <property type="project" value="TreeGrafter"/>
</dbReference>
<dbReference type="InterPro" id="IPR002637">
    <property type="entry name" value="RdgB/HAM1"/>
</dbReference>
<comment type="catalytic activity">
    <reaction evidence="10">
        <text>ITP + H2O = IMP + diphosphate + H(+)</text>
        <dbReference type="Rhea" id="RHEA:29399"/>
        <dbReference type="ChEBI" id="CHEBI:15377"/>
        <dbReference type="ChEBI" id="CHEBI:15378"/>
        <dbReference type="ChEBI" id="CHEBI:33019"/>
        <dbReference type="ChEBI" id="CHEBI:58053"/>
        <dbReference type="ChEBI" id="CHEBI:61402"/>
        <dbReference type="EC" id="3.6.1.66"/>
    </reaction>
</comment>
<evidence type="ECO:0000256" key="4">
    <source>
        <dbReference type="ARBA" id="ARBA00022741"/>
    </source>
</evidence>
<evidence type="ECO:0000256" key="2">
    <source>
        <dbReference type="ARBA" id="ARBA00011738"/>
    </source>
</evidence>
<comment type="catalytic activity">
    <reaction evidence="8 10">
        <text>dITP + H2O = dIMP + diphosphate + H(+)</text>
        <dbReference type="Rhea" id="RHEA:28342"/>
        <dbReference type="ChEBI" id="CHEBI:15377"/>
        <dbReference type="ChEBI" id="CHEBI:15378"/>
        <dbReference type="ChEBI" id="CHEBI:33019"/>
        <dbReference type="ChEBI" id="CHEBI:61194"/>
        <dbReference type="ChEBI" id="CHEBI:61382"/>
        <dbReference type="EC" id="3.6.1.66"/>
    </reaction>
</comment>
<comment type="function">
    <text evidence="10">Pyrophosphatase that catalyzes the hydrolysis of nucleoside triphosphates to their monophosphate derivatives, with a high preference for the non-canonical purine nucleotides XTP (xanthosine triphosphate), dITP (deoxyinosine triphosphate) and ITP. Seems to function as a house-cleaning enzyme that removes non-canonical purine nucleotides from the nucleotide pool, thus preventing their incorporation into DNA/RNA and avoiding chromosomal lesions.</text>
</comment>
<comment type="subunit">
    <text evidence="2 10">Homodimer.</text>
</comment>
<evidence type="ECO:0000256" key="5">
    <source>
        <dbReference type="ARBA" id="ARBA00022801"/>
    </source>
</evidence>
<feature type="binding site" evidence="10">
    <location>
        <begin position="14"/>
        <end position="19"/>
    </location>
    <ligand>
        <name>substrate</name>
    </ligand>
</feature>
<feature type="binding site" evidence="10">
    <location>
        <begin position="158"/>
        <end position="161"/>
    </location>
    <ligand>
        <name>substrate</name>
    </ligand>
</feature>
<dbReference type="CDD" id="cd00515">
    <property type="entry name" value="HAM1"/>
    <property type="match status" value="1"/>
</dbReference>
<evidence type="ECO:0000256" key="7">
    <source>
        <dbReference type="ARBA" id="ARBA00023080"/>
    </source>
</evidence>
<keyword evidence="4 10" id="KW-0547">Nucleotide-binding</keyword>
<evidence type="ECO:0000256" key="1">
    <source>
        <dbReference type="ARBA" id="ARBA00008023"/>
    </source>
</evidence>
<sequence length="199" mass="21576">MTRKLGKGRLVAATHNKGKVRELKDLFEPAGLEVVSAIELGLPEPEETEQTFAGNALIKARAAAEATGQPALSDDSGLEVTALGGMPGVHTAIWAGEPRDFYKAMEKVENLLREIDAKDRSARFVSTLAVVWPDGHEEVFEGEVHGTLVWPPRGEKGFGFDPVFVADGETETFGEMDPAKKHAMSHRADAFRKLKAALL</sequence>
<keyword evidence="7 10" id="KW-0546">Nucleotide metabolism</keyword>
<evidence type="ECO:0000256" key="8">
    <source>
        <dbReference type="ARBA" id="ARBA00051875"/>
    </source>
</evidence>
<keyword evidence="5 10" id="KW-0378">Hydrolase</keyword>
<name>A0A399R7A1_9PROT</name>
<evidence type="ECO:0000256" key="9">
    <source>
        <dbReference type="ARBA" id="ARBA00052017"/>
    </source>
</evidence>
<feature type="binding site" evidence="10">
    <location>
        <position position="46"/>
    </location>
    <ligand>
        <name>Mg(2+)</name>
        <dbReference type="ChEBI" id="CHEBI:18420"/>
    </ligand>
</feature>
<organism evidence="12 13">
    <name type="scientific">Henriciella mobilis</name>
    <dbReference type="NCBI Taxonomy" id="2305467"/>
    <lineage>
        <taxon>Bacteria</taxon>
        <taxon>Pseudomonadati</taxon>
        <taxon>Pseudomonadota</taxon>
        <taxon>Alphaproteobacteria</taxon>
        <taxon>Hyphomonadales</taxon>
        <taxon>Hyphomonadaceae</taxon>
        <taxon>Henriciella</taxon>
    </lineage>
</organism>
<dbReference type="PANTHER" id="PTHR11067">
    <property type="entry name" value="INOSINE TRIPHOSPHATE PYROPHOSPHATASE/HAM1 PROTEIN"/>
    <property type="match status" value="1"/>
</dbReference>
<evidence type="ECO:0000256" key="6">
    <source>
        <dbReference type="ARBA" id="ARBA00022842"/>
    </source>
</evidence>
<dbReference type="HAMAP" id="MF_01405">
    <property type="entry name" value="Non_canon_purine_NTPase"/>
    <property type="match status" value="1"/>
</dbReference>
<keyword evidence="13" id="KW-1185">Reference proteome</keyword>
<keyword evidence="6 10" id="KW-0460">Magnesium</keyword>
<dbReference type="Gene3D" id="3.90.950.10">
    <property type="match status" value="1"/>
</dbReference>
<dbReference type="Proteomes" id="UP000266385">
    <property type="component" value="Unassembled WGS sequence"/>
</dbReference>
<feature type="active site" description="Proton acceptor" evidence="10">
    <location>
        <position position="75"/>
    </location>
</feature>
<evidence type="ECO:0000256" key="10">
    <source>
        <dbReference type="HAMAP-Rule" id="MF_01405"/>
    </source>
</evidence>
<dbReference type="RefSeq" id="WP_119377526.1">
    <property type="nucleotide sequence ID" value="NZ_QWFX01000016.1"/>
</dbReference>
<dbReference type="EMBL" id="QWFX01000016">
    <property type="protein sequence ID" value="RIJ26633.1"/>
    <property type="molecule type" value="Genomic_DNA"/>
</dbReference>
<comment type="cofactor">
    <cofactor evidence="10">
        <name>Mg(2+)</name>
        <dbReference type="ChEBI" id="CHEBI:18420"/>
    </cofactor>
    <text evidence="10">Binds 1 Mg(2+) ion per subunit.</text>
</comment>
<dbReference type="AlphaFoldDB" id="A0A399R7A1"/>
<comment type="similarity">
    <text evidence="1 10 11">Belongs to the HAM1 NTPase family.</text>
</comment>
<dbReference type="GO" id="GO:0035870">
    <property type="term" value="F:dITP diphosphatase activity"/>
    <property type="evidence" value="ECO:0007669"/>
    <property type="project" value="UniProtKB-UniRule"/>
</dbReference>
<dbReference type="GO" id="GO:0036222">
    <property type="term" value="F:XTP diphosphatase activity"/>
    <property type="evidence" value="ECO:0007669"/>
    <property type="project" value="UniProtKB-UniRule"/>
</dbReference>
<dbReference type="PANTHER" id="PTHR11067:SF9">
    <property type="entry name" value="INOSINE TRIPHOSPHATE PYROPHOSPHATASE"/>
    <property type="match status" value="1"/>
</dbReference>
<dbReference type="SUPFAM" id="SSF52972">
    <property type="entry name" value="ITPase-like"/>
    <property type="match status" value="1"/>
</dbReference>
<keyword evidence="3 10" id="KW-0479">Metal-binding</keyword>
<feature type="binding site" evidence="10">
    <location>
        <begin position="186"/>
        <end position="187"/>
    </location>
    <ligand>
        <name>substrate</name>
    </ligand>
</feature>
<feature type="binding site" evidence="10">
    <location>
        <position position="181"/>
    </location>
    <ligand>
        <name>substrate</name>
    </ligand>
</feature>
<evidence type="ECO:0000256" key="11">
    <source>
        <dbReference type="RuleBase" id="RU003781"/>
    </source>
</evidence>
<evidence type="ECO:0000256" key="3">
    <source>
        <dbReference type="ARBA" id="ARBA00022723"/>
    </source>
</evidence>
<feature type="binding site" evidence="10">
    <location>
        <position position="76"/>
    </location>
    <ligand>
        <name>substrate</name>
    </ligand>
</feature>
<dbReference type="NCBIfam" id="TIGR00042">
    <property type="entry name" value="RdgB/HAM1 family non-canonical purine NTP pyrophosphatase"/>
    <property type="match status" value="1"/>
</dbReference>
<dbReference type="GO" id="GO:0036220">
    <property type="term" value="F:ITP diphosphatase activity"/>
    <property type="evidence" value="ECO:0007669"/>
    <property type="project" value="UniProtKB-UniRule"/>
</dbReference>
<dbReference type="GO" id="GO:0009146">
    <property type="term" value="P:purine nucleoside triphosphate catabolic process"/>
    <property type="evidence" value="ECO:0007669"/>
    <property type="project" value="UniProtKB-UniRule"/>
</dbReference>
<feature type="binding site" evidence="10">
    <location>
        <position position="75"/>
    </location>
    <ligand>
        <name>Mg(2+)</name>
        <dbReference type="ChEBI" id="CHEBI:18420"/>
    </ligand>
</feature>
<dbReference type="GO" id="GO:0017111">
    <property type="term" value="F:ribonucleoside triphosphate phosphatase activity"/>
    <property type="evidence" value="ECO:0007669"/>
    <property type="project" value="InterPro"/>
</dbReference>
<dbReference type="EC" id="3.6.1.66" evidence="10"/>
<reference evidence="12 13" key="1">
    <citation type="submission" date="2018-08" db="EMBL/GenBank/DDBJ databases">
        <title>Henriciella mobilis sp. nov., isolated from seawater.</title>
        <authorList>
            <person name="Cheng H."/>
            <person name="Wu Y.-H."/>
            <person name="Xu X.-W."/>
            <person name="Guo L.-L."/>
        </authorList>
    </citation>
    <scope>NUCLEOTIDE SEQUENCE [LARGE SCALE GENOMIC DNA]</scope>
    <source>
        <strain evidence="12 13">JN25</strain>
    </source>
</reference>